<dbReference type="STRING" id="6412.T1FZL8"/>
<dbReference type="AlphaFoldDB" id="T1FZL8"/>
<dbReference type="Pfam" id="PF18265">
    <property type="entry name" value="Nas2_N"/>
    <property type="match status" value="1"/>
</dbReference>
<dbReference type="CDD" id="cd23081">
    <property type="entry name" value="cpPDZ_EcRseP-like"/>
    <property type="match status" value="1"/>
</dbReference>
<evidence type="ECO:0000313" key="8">
    <source>
        <dbReference type="Proteomes" id="UP000015101"/>
    </source>
</evidence>
<dbReference type="Proteomes" id="UP000015101">
    <property type="component" value="Unassembled WGS sequence"/>
</dbReference>
<dbReference type="InterPro" id="IPR040815">
    <property type="entry name" value="Nas2_N"/>
</dbReference>
<evidence type="ECO:0000256" key="2">
    <source>
        <dbReference type="ARBA" id="ARBA00014937"/>
    </source>
</evidence>
<sequence length="185" mass="20893">MNLFKHLYFKQQKDIGMTESLVDNEQFPRNDIDIITVRNARQKIICLQNDHKAIMKEIETQLHKLHHQSTKTSHSIVTDLKQLGVVDDEKNKNCSTPFASVGKVEAGSPADVAGLKSGDLLLQFGSLNVKNFRNLQDFAKIVQHNKGQSLHFVVSRNYQPLRLCVKPSEWHGPGLLGCNILPLKN</sequence>
<protein>
    <recommendedName>
        <fullName evidence="2">26S proteasome non-ATPase regulatory subunit 9</fullName>
    </recommendedName>
    <alternativeName>
        <fullName evidence="4">26S proteasome regulatory subunit p27</fullName>
    </alternativeName>
</protein>
<dbReference type="Gene3D" id="2.30.42.10">
    <property type="match status" value="1"/>
</dbReference>
<gene>
    <name evidence="7" type="primary">20214266</name>
    <name evidence="6" type="ORF">HELRODRAFT_68925</name>
</gene>
<dbReference type="InterPro" id="IPR001478">
    <property type="entry name" value="PDZ"/>
</dbReference>
<evidence type="ECO:0000256" key="3">
    <source>
        <dbReference type="ARBA" id="ARBA00023186"/>
    </source>
</evidence>
<dbReference type="FunCoup" id="T1FZL8">
    <property type="interactions" value="2346"/>
</dbReference>
<evidence type="ECO:0000313" key="7">
    <source>
        <dbReference type="EnsemblMetazoa" id="HelroP68925"/>
    </source>
</evidence>
<dbReference type="InParanoid" id="T1FZL8"/>
<evidence type="ECO:0000256" key="1">
    <source>
        <dbReference type="ARBA" id="ARBA00005256"/>
    </source>
</evidence>
<dbReference type="GO" id="GO:0005737">
    <property type="term" value="C:cytoplasm"/>
    <property type="evidence" value="ECO:0000318"/>
    <property type="project" value="GO_Central"/>
</dbReference>
<dbReference type="InterPro" id="IPR036034">
    <property type="entry name" value="PDZ_sf"/>
</dbReference>
<dbReference type="EnsemblMetazoa" id="HelroT68925">
    <property type="protein sequence ID" value="HelroP68925"/>
    <property type="gene ID" value="HelroG68925"/>
</dbReference>
<dbReference type="RefSeq" id="XP_009027227.1">
    <property type="nucleotide sequence ID" value="XM_009028979.1"/>
</dbReference>
<dbReference type="PANTHER" id="PTHR12651">
    <property type="entry name" value="26S PROTEASOME NON-ATPASE REGULATORY SUBUNIT 9"/>
    <property type="match status" value="1"/>
</dbReference>
<dbReference type="InterPro" id="IPR035269">
    <property type="entry name" value="PSMD9"/>
</dbReference>
<dbReference type="KEGG" id="hro:HELRODRAFT_68925"/>
<dbReference type="GO" id="GO:0005634">
    <property type="term" value="C:nucleus"/>
    <property type="evidence" value="ECO:0000318"/>
    <property type="project" value="GO_Central"/>
</dbReference>
<dbReference type="eggNOG" id="KOG3129">
    <property type="taxonomic scope" value="Eukaryota"/>
</dbReference>
<dbReference type="HOGENOM" id="CLU_073146_2_1_1"/>
<proteinExistence type="inferred from homology"/>
<dbReference type="FunFam" id="2.30.42.10:FF:000107">
    <property type="entry name" value="26S proteasome non-ATPase regulatory subunit 9"/>
    <property type="match status" value="1"/>
</dbReference>
<dbReference type="OMA" id="DWGGRGM"/>
<dbReference type="SUPFAM" id="SSF50156">
    <property type="entry name" value="PDZ domain-like"/>
    <property type="match status" value="1"/>
</dbReference>
<dbReference type="OrthoDB" id="72325at2759"/>
<dbReference type="GeneID" id="20214266"/>
<evidence type="ECO:0000313" key="6">
    <source>
        <dbReference type="EMBL" id="ESN94209.1"/>
    </source>
</evidence>
<dbReference type="PANTHER" id="PTHR12651:SF1">
    <property type="entry name" value="26S PROTEASOME NON-ATPASE REGULATORY SUBUNIT 9"/>
    <property type="match status" value="1"/>
</dbReference>
<feature type="domain" description="PDZ" evidence="5">
    <location>
        <begin position="81"/>
        <end position="158"/>
    </location>
</feature>
<reference evidence="6 8" key="2">
    <citation type="journal article" date="2013" name="Nature">
        <title>Insights into bilaterian evolution from three spiralian genomes.</title>
        <authorList>
            <person name="Simakov O."/>
            <person name="Marletaz F."/>
            <person name="Cho S.J."/>
            <person name="Edsinger-Gonzales E."/>
            <person name="Havlak P."/>
            <person name="Hellsten U."/>
            <person name="Kuo D.H."/>
            <person name="Larsson T."/>
            <person name="Lv J."/>
            <person name="Arendt D."/>
            <person name="Savage R."/>
            <person name="Osoegawa K."/>
            <person name="de Jong P."/>
            <person name="Grimwood J."/>
            <person name="Chapman J.A."/>
            <person name="Shapiro H."/>
            <person name="Aerts A."/>
            <person name="Otillar R.P."/>
            <person name="Terry A.Y."/>
            <person name="Boore J.L."/>
            <person name="Grigoriev I.V."/>
            <person name="Lindberg D.R."/>
            <person name="Seaver E.C."/>
            <person name="Weisblat D.A."/>
            <person name="Putnam N.H."/>
            <person name="Rokhsar D.S."/>
        </authorList>
    </citation>
    <scope>NUCLEOTIDE SEQUENCE</scope>
</reference>
<evidence type="ECO:0000259" key="5">
    <source>
        <dbReference type="SMART" id="SM00228"/>
    </source>
</evidence>
<dbReference type="Gene3D" id="6.10.140.1710">
    <property type="match status" value="1"/>
</dbReference>
<dbReference type="SMART" id="SM00228">
    <property type="entry name" value="PDZ"/>
    <property type="match status" value="1"/>
</dbReference>
<keyword evidence="3" id="KW-0143">Chaperone</keyword>
<accession>T1FZL8</accession>
<dbReference type="Pfam" id="PF17820">
    <property type="entry name" value="PDZ_6"/>
    <property type="match status" value="1"/>
</dbReference>
<keyword evidence="8" id="KW-1185">Reference proteome</keyword>
<comment type="similarity">
    <text evidence="1">Belongs to the proteasome subunit p27 family.</text>
</comment>
<evidence type="ECO:0000256" key="4">
    <source>
        <dbReference type="ARBA" id="ARBA00030007"/>
    </source>
</evidence>
<reference evidence="7" key="3">
    <citation type="submission" date="2015-06" db="UniProtKB">
        <authorList>
            <consortium name="EnsemblMetazoa"/>
        </authorList>
    </citation>
    <scope>IDENTIFICATION</scope>
</reference>
<dbReference type="InterPro" id="IPR041489">
    <property type="entry name" value="PDZ_6"/>
</dbReference>
<dbReference type="GO" id="GO:0070682">
    <property type="term" value="P:proteasome regulatory particle assembly"/>
    <property type="evidence" value="ECO:0000318"/>
    <property type="project" value="GO_Central"/>
</dbReference>
<dbReference type="EMBL" id="AMQM01001515">
    <property type="status" value="NOT_ANNOTATED_CDS"/>
    <property type="molecule type" value="Genomic_DNA"/>
</dbReference>
<dbReference type="CTD" id="20214266"/>
<name>T1FZL8_HELRO</name>
<dbReference type="EMBL" id="KB097571">
    <property type="protein sequence ID" value="ESN94209.1"/>
    <property type="molecule type" value="Genomic_DNA"/>
</dbReference>
<organism evidence="7 8">
    <name type="scientific">Helobdella robusta</name>
    <name type="common">Californian leech</name>
    <dbReference type="NCBI Taxonomy" id="6412"/>
    <lineage>
        <taxon>Eukaryota</taxon>
        <taxon>Metazoa</taxon>
        <taxon>Spiralia</taxon>
        <taxon>Lophotrochozoa</taxon>
        <taxon>Annelida</taxon>
        <taxon>Clitellata</taxon>
        <taxon>Hirudinea</taxon>
        <taxon>Rhynchobdellida</taxon>
        <taxon>Glossiphoniidae</taxon>
        <taxon>Helobdella</taxon>
    </lineage>
</organism>
<reference evidence="8" key="1">
    <citation type="submission" date="2012-12" db="EMBL/GenBank/DDBJ databases">
        <authorList>
            <person name="Hellsten U."/>
            <person name="Grimwood J."/>
            <person name="Chapman J.A."/>
            <person name="Shapiro H."/>
            <person name="Aerts A."/>
            <person name="Otillar R.P."/>
            <person name="Terry A.Y."/>
            <person name="Boore J.L."/>
            <person name="Simakov O."/>
            <person name="Marletaz F."/>
            <person name="Cho S.-J."/>
            <person name="Edsinger-Gonzales E."/>
            <person name="Havlak P."/>
            <person name="Kuo D.-H."/>
            <person name="Larsson T."/>
            <person name="Lv J."/>
            <person name="Arendt D."/>
            <person name="Savage R."/>
            <person name="Osoegawa K."/>
            <person name="de Jong P."/>
            <person name="Lindberg D.R."/>
            <person name="Seaver E.C."/>
            <person name="Weisblat D.A."/>
            <person name="Putnam N.H."/>
            <person name="Grigoriev I.V."/>
            <person name="Rokhsar D.S."/>
        </authorList>
    </citation>
    <scope>NUCLEOTIDE SEQUENCE</scope>
</reference>